<proteinExistence type="predicted"/>
<dbReference type="EMBL" id="CAJQZP010000178">
    <property type="protein sequence ID" value="CAG4943834.1"/>
    <property type="molecule type" value="Genomic_DNA"/>
</dbReference>
<name>A0A8S3W6X5_PARAO</name>
<comment type="caution">
    <text evidence="1">The sequence shown here is derived from an EMBL/GenBank/DDBJ whole genome shotgun (WGS) entry which is preliminary data.</text>
</comment>
<dbReference type="OrthoDB" id="7346760at2759"/>
<dbReference type="AlphaFoldDB" id="A0A8S3W6X5"/>
<keyword evidence="2" id="KW-1185">Reference proteome</keyword>
<evidence type="ECO:0000313" key="1">
    <source>
        <dbReference type="EMBL" id="CAG4943834.1"/>
    </source>
</evidence>
<organism evidence="1 2">
    <name type="scientific">Parnassius apollo</name>
    <name type="common">Apollo butterfly</name>
    <name type="synonym">Papilio apollo</name>
    <dbReference type="NCBI Taxonomy" id="110799"/>
    <lineage>
        <taxon>Eukaryota</taxon>
        <taxon>Metazoa</taxon>
        <taxon>Ecdysozoa</taxon>
        <taxon>Arthropoda</taxon>
        <taxon>Hexapoda</taxon>
        <taxon>Insecta</taxon>
        <taxon>Pterygota</taxon>
        <taxon>Neoptera</taxon>
        <taxon>Endopterygota</taxon>
        <taxon>Lepidoptera</taxon>
        <taxon>Glossata</taxon>
        <taxon>Ditrysia</taxon>
        <taxon>Papilionoidea</taxon>
        <taxon>Papilionidae</taxon>
        <taxon>Parnassiinae</taxon>
        <taxon>Parnassini</taxon>
        <taxon>Parnassius</taxon>
        <taxon>Parnassius</taxon>
    </lineage>
</organism>
<protein>
    <submittedName>
        <fullName evidence="1">(apollo) hypothetical protein</fullName>
    </submittedName>
</protein>
<dbReference type="Proteomes" id="UP000691718">
    <property type="component" value="Unassembled WGS sequence"/>
</dbReference>
<sequence>MDDDDQEYYSKPLHLYSILQKKQHQWSTNVSNFTEHTFDKDLKCSFGSNSRKGQLTPDIHKENISQAIL</sequence>
<gene>
    <name evidence="1" type="ORF">PAPOLLO_LOCUS2759</name>
</gene>
<reference evidence="1" key="1">
    <citation type="submission" date="2021-04" db="EMBL/GenBank/DDBJ databases">
        <authorList>
            <person name="Tunstrom K."/>
        </authorList>
    </citation>
    <scope>NUCLEOTIDE SEQUENCE</scope>
</reference>
<accession>A0A8S3W6X5</accession>
<evidence type="ECO:0000313" key="2">
    <source>
        <dbReference type="Proteomes" id="UP000691718"/>
    </source>
</evidence>